<evidence type="ECO:0000256" key="6">
    <source>
        <dbReference type="PIRSR" id="PIRSR615500-1"/>
    </source>
</evidence>
<dbReference type="PROSITE" id="PS00138">
    <property type="entry name" value="SUBTILASE_SER"/>
    <property type="match status" value="1"/>
</dbReference>
<proteinExistence type="inferred from homology"/>
<dbReference type="FunFam" id="3.40.50.200:FF:000006">
    <property type="entry name" value="Subtilisin-like protease SBT1.5"/>
    <property type="match status" value="1"/>
</dbReference>
<dbReference type="CDD" id="cd02120">
    <property type="entry name" value="PA_subtilisin_like"/>
    <property type="match status" value="1"/>
</dbReference>
<dbReference type="InterPro" id="IPR041469">
    <property type="entry name" value="Subtilisin-like_FN3"/>
</dbReference>
<feature type="chain" id="PRO_5043877288" description="Subtilisin-like protease" evidence="9">
    <location>
        <begin position="21"/>
        <end position="770"/>
    </location>
</feature>
<dbReference type="InterPro" id="IPR015500">
    <property type="entry name" value="Peptidase_S8_subtilisin-rel"/>
</dbReference>
<dbReference type="PANTHER" id="PTHR10795">
    <property type="entry name" value="PROPROTEIN CONVERTASE SUBTILISIN/KEXIN"/>
    <property type="match status" value="1"/>
</dbReference>
<sequence length="770" mass="81147">MAKLLIFATFLLVISGTCLATPDTKIESYVVYLGAPSADKSPEVLQASHLKKLSSIIPSEEQERVSLTQSYHHAFVGFSAMLTKKEADLLSGHEEVISVFPDRVLKLHTTRSWDFLNAESGLRSERLSRRASNDVIIGIIDTGIWPESPSFSDVGMKEVPARWKGVCMEASDFKKTDCNRKLIGARFYSNQAESTQARPPSNSSQPQALGSPRDSVGHGTHTASTAAGSAVTDANYYGLAQGTAKGGSPSSRIAMYKACSLGGCASSAVLKAIDDAVNDGVDVISISIGMSSIFQSDFLSDPISVGAFHANQRGVLVVCSGGNDGPDPFTVVNTAPWIVTVAASSIDRSFQSNIQLGNGVLFKGCAINFSNLTSSLQYPLVLGSEVAAKYTPVSEASNCYPGSLDADKTEGKIVVCVSTDATVSRRVKKLVAEGARAKGLILIDEAEKNIPFDSGSFAFSQVGTDAGTQILAYINSTKNPTAVVLPTADVKEFKPAPEVAYFSSRGPGGLTEGILKPDIMAPGVSILAASIPSTDVGTVPPGKKPSNFAIKSGTSMACPHVAGAAAFVKSAHRGWSPSMIRSALMTTALTNNNIGKPLTTSLGANANYHDTGAGEISPLRALSPGLVYETTAQDYLQFLCYYGYKEKIIRKISGTNFSCSSSNPSPDLISTINYPSISIPRLGKNNPATVTRTLTNVGPHNSTYAATIDAPAGVSVKVSPEKLVFGTRWLKASYQISFSESGAPKGYSYGSVTWSDGAHSVRTGFAVNVL</sequence>
<dbReference type="InterPro" id="IPR023828">
    <property type="entry name" value="Peptidase_S8_Ser-AS"/>
</dbReference>
<dbReference type="InterPro" id="IPR000209">
    <property type="entry name" value="Peptidase_S8/S53_dom"/>
</dbReference>
<dbReference type="Pfam" id="PF17766">
    <property type="entry name" value="fn3_6"/>
    <property type="match status" value="1"/>
</dbReference>
<dbReference type="InterPro" id="IPR034197">
    <property type="entry name" value="Peptidases_S8_3"/>
</dbReference>
<keyword evidence="5 7" id="KW-0720">Serine protease</keyword>
<gene>
    <name evidence="13" type="ORF">LUZ62_064613</name>
</gene>
<feature type="domain" description="Peptidase S8/S53" evidence="10">
    <location>
        <begin position="133"/>
        <end position="596"/>
    </location>
</feature>
<dbReference type="Gene3D" id="3.40.50.200">
    <property type="entry name" value="Peptidase S8/S53 domain"/>
    <property type="match status" value="1"/>
</dbReference>
<dbReference type="CDD" id="cd04852">
    <property type="entry name" value="Peptidases_S8_3"/>
    <property type="match status" value="1"/>
</dbReference>
<evidence type="ECO:0000256" key="7">
    <source>
        <dbReference type="PROSITE-ProRule" id="PRU01240"/>
    </source>
</evidence>
<feature type="active site" description="Charge relay system" evidence="6 7">
    <location>
        <position position="141"/>
    </location>
</feature>
<feature type="active site" description="Charge relay system" evidence="6 7">
    <location>
        <position position="218"/>
    </location>
</feature>
<evidence type="ECO:0000256" key="1">
    <source>
        <dbReference type="ARBA" id="ARBA00011073"/>
    </source>
</evidence>
<evidence type="ECO:0000259" key="10">
    <source>
        <dbReference type="Pfam" id="PF00082"/>
    </source>
</evidence>
<accession>A0AAV8EQ53</accession>
<organism evidence="13 14">
    <name type="scientific">Rhynchospora pubera</name>
    <dbReference type="NCBI Taxonomy" id="906938"/>
    <lineage>
        <taxon>Eukaryota</taxon>
        <taxon>Viridiplantae</taxon>
        <taxon>Streptophyta</taxon>
        <taxon>Embryophyta</taxon>
        <taxon>Tracheophyta</taxon>
        <taxon>Spermatophyta</taxon>
        <taxon>Magnoliopsida</taxon>
        <taxon>Liliopsida</taxon>
        <taxon>Poales</taxon>
        <taxon>Cyperaceae</taxon>
        <taxon>Cyperoideae</taxon>
        <taxon>Rhynchosporeae</taxon>
        <taxon>Rhynchospora</taxon>
    </lineage>
</organism>
<evidence type="ECO:0000256" key="5">
    <source>
        <dbReference type="ARBA" id="ARBA00022825"/>
    </source>
</evidence>
<feature type="domain" description="Subtilisin-like protease fibronectin type-III" evidence="12">
    <location>
        <begin position="672"/>
        <end position="767"/>
    </location>
</feature>
<dbReference type="Gene3D" id="2.60.40.2310">
    <property type="match status" value="1"/>
</dbReference>
<comment type="similarity">
    <text evidence="1 7">Belongs to the peptidase S8 family.</text>
</comment>
<feature type="compositionally biased region" description="Polar residues" evidence="8">
    <location>
        <begin position="191"/>
        <end position="208"/>
    </location>
</feature>
<evidence type="ECO:0000256" key="2">
    <source>
        <dbReference type="ARBA" id="ARBA00022670"/>
    </source>
</evidence>
<feature type="domain" description="Inhibitor I9" evidence="11">
    <location>
        <begin position="28"/>
        <end position="108"/>
    </location>
</feature>
<dbReference type="InterPro" id="IPR036852">
    <property type="entry name" value="Peptidase_S8/S53_dom_sf"/>
</dbReference>
<keyword evidence="4 7" id="KW-0378">Hydrolase</keyword>
<feature type="active site" description="Charge relay system" evidence="6 7">
    <location>
        <position position="555"/>
    </location>
</feature>
<evidence type="ECO:0000256" key="9">
    <source>
        <dbReference type="SAM" id="SignalP"/>
    </source>
</evidence>
<dbReference type="PROSITE" id="PS51892">
    <property type="entry name" value="SUBTILASE"/>
    <property type="match status" value="1"/>
</dbReference>
<dbReference type="AlphaFoldDB" id="A0AAV8EQ53"/>
<evidence type="ECO:0000259" key="12">
    <source>
        <dbReference type="Pfam" id="PF17766"/>
    </source>
</evidence>
<evidence type="ECO:0000256" key="8">
    <source>
        <dbReference type="SAM" id="MobiDB-lite"/>
    </source>
</evidence>
<dbReference type="InterPro" id="IPR045051">
    <property type="entry name" value="SBT"/>
</dbReference>
<dbReference type="EMBL" id="JAMFTS010000003">
    <property type="protein sequence ID" value="KAJ4780356.1"/>
    <property type="molecule type" value="Genomic_DNA"/>
</dbReference>
<reference evidence="13" key="1">
    <citation type="submission" date="2022-08" db="EMBL/GenBank/DDBJ databases">
        <authorList>
            <person name="Marques A."/>
        </authorList>
    </citation>
    <scope>NUCLEOTIDE SEQUENCE</scope>
    <source>
        <strain evidence="13">RhyPub2mFocal</strain>
        <tissue evidence="13">Leaves</tissue>
    </source>
</reference>
<dbReference type="PRINTS" id="PR00723">
    <property type="entry name" value="SUBTILISIN"/>
</dbReference>
<dbReference type="GO" id="GO:0004252">
    <property type="term" value="F:serine-type endopeptidase activity"/>
    <property type="evidence" value="ECO:0007669"/>
    <property type="project" value="UniProtKB-UniRule"/>
</dbReference>
<dbReference type="Pfam" id="PF05922">
    <property type="entry name" value="Inhibitor_I9"/>
    <property type="match status" value="1"/>
</dbReference>
<dbReference type="Pfam" id="PF00082">
    <property type="entry name" value="Peptidase_S8"/>
    <property type="match status" value="1"/>
</dbReference>
<protein>
    <recommendedName>
        <fullName evidence="15">Subtilisin-like protease</fullName>
    </recommendedName>
</protein>
<evidence type="ECO:0000256" key="3">
    <source>
        <dbReference type="ARBA" id="ARBA00022729"/>
    </source>
</evidence>
<comment type="caution">
    <text evidence="13">The sequence shown here is derived from an EMBL/GenBank/DDBJ whole genome shotgun (WGS) entry which is preliminary data.</text>
</comment>
<dbReference type="InterPro" id="IPR037045">
    <property type="entry name" value="S8pro/Inhibitor_I9_sf"/>
</dbReference>
<evidence type="ECO:0000313" key="14">
    <source>
        <dbReference type="Proteomes" id="UP001140206"/>
    </source>
</evidence>
<dbReference type="GO" id="GO:0006508">
    <property type="term" value="P:proteolysis"/>
    <property type="evidence" value="ECO:0007669"/>
    <property type="project" value="UniProtKB-KW"/>
</dbReference>
<dbReference type="SUPFAM" id="SSF52743">
    <property type="entry name" value="Subtilisin-like"/>
    <property type="match status" value="1"/>
</dbReference>
<keyword evidence="3 9" id="KW-0732">Signal</keyword>
<feature type="region of interest" description="Disordered" evidence="8">
    <location>
        <begin position="191"/>
        <end position="224"/>
    </location>
</feature>
<evidence type="ECO:0000313" key="13">
    <source>
        <dbReference type="EMBL" id="KAJ4780356.1"/>
    </source>
</evidence>
<dbReference type="Proteomes" id="UP001140206">
    <property type="component" value="Chromosome 3"/>
</dbReference>
<keyword evidence="14" id="KW-1185">Reference proteome</keyword>
<dbReference type="InterPro" id="IPR010259">
    <property type="entry name" value="S8pro/Inhibitor_I9"/>
</dbReference>
<dbReference type="Gene3D" id="3.50.30.30">
    <property type="match status" value="1"/>
</dbReference>
<evidence type="ECO:0000259" key="11">
    <source>
        <dbReference type="Pfam" id="PF05922"/>
    </source>
</evidence>
<dbReference type="Gene3D" id="3.30.70.80">
    <property type="entry name" value="Peptidase S8 propeptide/proteinase inhibitor I9"/>
    <property type="match status" value="1"/>
</dbReference>
<name>A0AAV8EQ53_9POAL</name>
<evidence type="ECO:0008006" key="15">
    <source>
        <dbReference type="Google" id="ProtNLM"/>
    </source>
</evidence>
<keyword evidence="2 7" id="KW-0645">Protease</keyword>
<evidence type="ECO:0000256" key="4">
    <source>
        <dbReference type="ARBA" id="ARBA00022801"/>
    </source>
</evidence>
<feature type="signal peptide" evidence="9">
    <location>
        <begin position="1"/>
        <end position="20"/>
    </location>
</feature>